<accession>A0A371D2C4</accession>
<dbReference type="Proteomes" id="UP000256964">
    <property type="component" value="Unassembled WGS sequence"/>
</dbReference>
<dbReference type="STRING" id="139420.A0A371D2C4"/>
<name>A0A371D2C4_9APHY</name>
<evidence type="ECO:0000313" key="2">
    <source>
        <dbReference type="Proteomes" id="UP000256964"/>
    </source>
</evidence>
<dbReference type="AlphaFoldDB" id="A0A371D2C4"/>
<protein>
    <recommendedName>
        <fullName evidence="3">F-box domain-containing protein</fullName>
    </recommendedName>
</protein>
<evidence type="ECO:0000313" key="1">
    <source>
        <dbReference type="EMBL" id="RDX46671.1"/>
    </source>
</evidence>
<reference evidence="1 2" key="1">
    <citation type="journal article" date="2018" name="Biotechnol. Biofuels">
        <title>Integrative visual omics of the white-rot fungus Polyporus brumalis exposes the biotechnological potential of its oxidative enzymes for delignifying raw plant biomass.</title>
        <authorList>
            <person name="Miyauchi S."/>
            <person name="Rancon A."/>
            <person name="Drula E."/>
            <person name="Hage H."/>
            <person name="Chaduli D."/>
            <person name="Favel A."/>
            <person name="Grisel S."/>
            <person name="Henrissat B."/>
            <person name="Herpoel-Gimbert I."/>
            <person name="Ruiz-Duenas F.J."/>
            <person name="Chevret D."/>
            <person name="Hainaut M."/>
            <person name="Lin J."/>
            <person name="Wang M."/>
            <person name="Pangilinan J."/>
            <person name="Lipzen A."/>
            <person name="Lesage-Meessen L."/>
            <person name="Navarro D."/>
            <person name="Riley R."/>
            <person name="Grigoriev I.V."/>
            <person name="Zhou S."/>
            <person name="Raouche S."/>
            <person name="Rosso M.N."/>
        </authorList>
    </citation>
    <scope>NUCLEOTIDE SEQUENCE [LARGE SCALE GENOMIC DNA]</scope>
    <source>
        <strain evidence="1 2">BRFM 1820</strain>
    </source>
</reference>
<sequence>MSLYAVSASDASSKGILNPTVAQMFARHPVYDNIFSRLSPASFARMSRTCRDVRDATIDFATRAYDINRRLAHYFSDPLAFRALMARTPLLISGSFALQFFERSFYPESDIDLYVYGQTDVLDIARWLEKEGYTFKPSLGQRATVDAQIKARHTEGIFEVYNGGLLVGDVFSFEKQLQAVRGMETRKVQVVLPSPTHRSPLQTILNFHSTCVMNVITYTAAYSLYPYATFELNSSLVMSKDTSDRTKKALEKYASRGFRMLDATLLSTIPKQDPTAFVADLQRRVADEHSWVIPLSTDGLPSKEGAASIAECSWRFKKRYYTGHQYIVDYLGIQSRRSYRPSAYDDGDCCCPTCCGDW</sequence>
<evidence type="ECO:0008006" key="3">
    <source>
        <dbReference type="Google" id="ProtNLM"/>
    </source>
</evidence>
<keyword evidence="2" id="KW-1185">Reference proteome</keyword>
<organism evidence="1 2">
    <name type="scientific">Lentinus brumalis</name>
    <dbReference type="NCBI Taxonomy" id="2498619"/>
    <lineage>
        <taxon>Eukaryota</taxon>
        <taxon>Fungi</taxon>
        <taxon>Dikarya</taxon>
        <taxon>Basidiomycota</taxon>
        <taxon>Agaricomycotina</taxon>
        <taxon>Agaricomycetes</taxon>
        <taxon>Polyporales</taxon>
        <taxon>Polyporaceae</taxon>
        <taxon>Lentinus</taxon>
    </lineage>
</organism>
<dbReference type="EMBL" id="KZ857425">
    <property type="protein sequence ID" value="RDX46671.1"/>
    <property type="molecule type" value="Genomic_DNA"/>
</dbReference>
<gene>
    <name evidence="1" type="ORF">OH76DRAFT_1406752</name>
</gene>
<dbReference type="OrthoDB" id="3041043at2759"/>
<proteinExistence type="predicted"/>